<dbReference type="Proteomes" id="UP000199370">
    <property type="component" value="Unassembled WGS sequence"/>
</dbReference>
<gene>
    <name evidence="1" type="ORF">SAMN05192554_12920</name>
</gene>
<protein>
    <submittedName>
        <fullName evidence="1">GrpB domain, predicted nucleotidyltransferase, UPF0157 family</fullName>
    </submittedName>
</protein>
<evidence type="ECO:0000313" key="1">
    <source>
        <dbReference type="EMBL" id="SDN36137.1"/>
    </source>
</evidence>
<dbReference type="InterPro" id="IPR043519">
    <property type="entry name" value="NT_sf"/>
</dbReference>
<dbReference type="STRING" id="996166.SAMN05192554_12920"/>
<dbReference type="GO" id="GO:0016740">
    <property type="term" value="F:transferase activity"/>
    <property type="evidence" value="ECO:0007669"/>
    <property type="project" value="UniProtKB-KW"/>
</dbReference>
<sequence length="187" mass="20821">MVDLHDDPVELVDSRHETWVERYEAERSRVHDALKAAGLVDSLVRIEHVGSTAVPGLAAKDIVDLDVVVADGTVREAAAVLVDRLGGTRYDNHDGWNVVPRRDDGQRFNVHVFAESDDGWKVSVATRDVLRERDSLREEYGAVKRRLADETDDLGDYSRGKTDLVEALLEAARDGDYDHGFTVPESV</sequence>
<keyword evidence="1" id="KW-0808">Transferase</keyword>
<organism evidence="1 2">
    <name type="scientific">Haloarchaeobius iranensis</name>
    <dbReference type="NCBI Taxonomy" id="996166"/>
    <lineage>
        <taxon>Archaea</taxon>
        <taxon>Methanobacteriati</taxon>
        <taxon>Methanobacteriota</taxon>
        <taxon>Stenosarchaea group</taxon>
        <taxon>Halobacteria</taxon>
        <taxon>Halobacteriales</taxon>
        <taxon>Halorubellaceae</taxon>
        <taxon>Haloarchaeobius</taxon>
    </lineage>
</organism>
<evidence type="ECO:0000313" key="2">
    <source>
        <dbReference type="Proteomes" id="UP000199370"/>
    </source>
</evidence>
<accession>A0A1H0ARN6</accession>
<dbReference type="SUPFAM" id="SSF81301">
    <property type="entry name" value="Nucleotidyltransferase"/>
    <property type="match status" value="1"/>
</dbReference>
<dbReference type="RefSeq" id="WP_089736091.1">
    <property type="nucleotide sequence ID" value="NZ_FNIA01000029.1"/>
</dbReference>
<dbReference type="PANTHER" id="PTHR34822">
    <property type="entry name" value="GRPB DOMAIN PROTEIN (AFU_ORTHOLOGUE AFUA_1G01530)"/>
    <property type="match status" value="1"/>
</dbReference>
<dbReference type="Gene3D" id="3.30.460.10">
    <property type="entry name" value="Beta Polymerase, domain 2"/>
    <property type="match status" value="1"/>
</dbReference>
<dbReference type="InterPro" id="IPR007344">
    <property type="entry name" value="GrpB/CoaE"/>
</dbReference>
<proteinExistence type="predicted"/>
<name>A0A1H0ARN6_9EURY</name>
<dbReference type="Pfam" id="PF04229">
    <property type="entry name" value="GrpB"/>
    <property type="match status" value="1"/>
</dbReference>
<keyword evidence="2" id="KW-1185">Reference proteome</keyword>
<dbReference type="OrthoDB" id="330317at2157"/>
<dbReference type="EMBL" id="FNIA01000029">
    <property type="protein sequence ID" value="SDN36137.1"/>
    <property type="molecule type" value="Genomic_DNA"/>
</dbReference>
<dbReference type="AlphaFoldDB" id="A0A1H0ARN6"/>
<dbReference type="PANTHER" id="PTHR34822:SF1">
    <property type="entry name" value="GRPB FAMILY PROTEIN"/>
    <property type="match status" value="1"/>
</dbReference>
<reference evidence="1 2" key="1">
    <citation type="submission" date="2016-10" db="EMBL/GenBank/DDBJ databases">
        <authorList>
            <person name="de Groot N.N."/>
        </authorList>
    </citation>
    <scope>NUCLEOTIDE SEQUENCE [LARGE SCALE GENOMIC DNA]</scope>
    <source>
        <strain evidence="2">EB21,IBRC-M 10013,KCTC 4048</strain>
    </source>
</reference>